<keyword evidence="9" id="KW-1185">Reference proteome</keyword>
<evidence type="ECO:0000313" key="8">
    <source>
        <dbReference type="Ensembl" id="ENSEBUP00000022961.1"/>
    </source>
</evidence>
<reference evidence="8" key="2">
    <citation type="submission" date="2025-09" db="UniProtKB">
        <authorList>
            <consortium name="Ensembl"/>
        </authorList>
    </citation>
    <scope>IDENTIFICATION</scope>
</reference>
<dbReference type="AlphaFoldDB" id="A0A8C4WZT3"/>
<dbReference type="PROSITE" id="PS00226">
    <property type="entry name" value="IF_ROD_1"/>
    <property type="match status" value="1"/>
</dbReference>
<feature type="coiled-coil region" evidence="5">
    <location>
        <begin position="272"/>
        <end position="349"/>
    </location>
</feature>
<dbReference type="InterPro" id="IPR003054">
    <property type="entry name" value="Keratin_II"/>
</dbReference>
<comment type="similarity">
    <text evidence="3 4">Belongs to the intermediate filament family.</text>
</comment>
<dbReference type="PANTHER" id="PTHR45616:SF19">
    <property type="entry name" value="KERATIN 90"/>
    <property type="match status" value="1"/>
</dbReference>
<dbReference type="GeneTree" id="ENSGT00940000161090"/>
<proteinExistence type="inferred from homology"/>
<feature type="region of interest" description="Disordered" evidence="6">
    <location>
        <begin position="370"/>
        <end position="410"/>
    </location>
</feature>
<evidence type="ECO:0000256" key="1">
    <source>
        <dbReference type="ARBA" id="ARBA00022754"/>
    </source>
</evidence>
<evidence type="ECO:0000259" key="7">
    <source>
        <dbReference type="PROSITE" id="PS51842"/>
    </source>
</evidence>
<dbReference type="PROSITE" id="PS51842">
    <property type="entry name" value="IF_ROD_2"/>
    <property type="match status" value="1"/>
</dbReference>
<dbReference type="SMART" id="SM01391">
    <property type="entry name" value="Filament"/>
    <property type="match status" value="1"/>
</dbReference>
<evidence type="ECO:0000256" key="3">
    <source>
        <dbReference type="ARBA" id="ARBA00061646"/>
    </source>
</evidence>
<dbReference type="Gene3D" id="1.20.5.170">
    <property type="match status" value="1"/>
</dbReference>
<dbReference type="PANTHER" id="PTHR45616">
    <property type="entry name" value="GATA-TYPE DOMAIN-CONTAINING PROTEIN"/>
    <property type="match status" value="1"/>
</dbReference>
<sequence length="410" mass="46730">MSYCMPYNSAPFSPKPCADPCMPCCLPCPKPCPPPICCNPCPPPSVCIPRLDLDPICPAPCINIDRSGQFMRSNEKEGMKSGNDRFASFIDKTRFLEQQNKVLEAQWECLQNKTCTSKLDCMFEQFANRLKEQLECLVQDRPRLETEMNQTQSLANDYRYEEEIALRTQLENEFWALKQDVDCKYLEKVRLETRLAQLNDELQEMHERIRDMSVSVELDVAPNLDLTSLIAEVRCNYEAIAARSRQEVECWYKSKVSILGIQIASERNCCELRCTKNEVADLARNIQRLRCEIETQARQLEATIQDAEARGQASVQQGRETIARLENELQSAKQEMAKHVRDYQELMNVKLALDVEIATYKKLLEGEECRESEEVEGKERGWKGSKGGVGAKRGGGSEVTGREGARVMES</sequence>
<dbReference type="GO" id="GO:0030280">
    <property type="term" value="F:structural constituent of skin epidermis"/>
    <property type="evidence" value="ECO:0007669"/>
    <property type="project" value="TreeGrafter"/>
</dbReference>
<protein>
    <recommendedName>
        <fullName evidence="7">IF rod domain-containing protein</fullName>
    </recommendedName>
</protein>
<feature type="compositionally biased region" description="Gly residues" evidence="6">
    <location>
        <begin position="384"/>
        <end position="398"/>
    </location>
</feature>
<dbReference type="Ensembl" id="ENSEBUT00000023537.1">
    <property type="protein sequence ID" value="ENSEBUP00000022961.1"/>
    <property type="gene ID" value="ENSEBUG00000014149.1"/>
</dbReference>
<name>A0A8C4WZT3_EPTBU</name>
<dbReference type="GO" id="GO:0005615">
    <property type="term" value="C:extracellular space"/>
    <property type="evidence" value="ECO:0007669"/>
    <property type="project" value="TreeGrafter"/>
</dbReference>
<evidence type="ECO:0000256" key="5">
    <source>
        <dbReference type="SAM" id="Coils"/>
    </source>
</evidence>
<dbReference type="FunFam" id="1.20.5.1160:FF:000001">
    <property type="entry name" value="Keratin type II"/>
    <property type="match status" value="1"/>
</dbReference>
<dbReference type="GO" id="GO:0045109">
    <property type="term" value="P:intermediate filament organization"/>
    <property type="evidence" value="ECO:0007669"/>
    <property type="project" value="TreeGrafter"/>
</dbReference>
<accession>A0A8C4WZT3</accession>
<dbReference type="Gene3D" id="1.20.5.1160">
    <property type="entry name" value="Vasodilator-stimulated phosphoprotein"/>
    <property type="match status" value="1"/>
</dbReference>
<dbReference type="FunFam" id="1.20.5.500:FF:000001">
    <property type="entry name" value="Type II keratin 23"/>
    <property type="match status" value="1"/>
</dbReference>
<feature type="coiled-coil region" evidence="5">
    <location>
        <begin position="188"/>
        <end position="215"/>
    </location>
</feature>
<dbReference type="Proteomes" id="UP000694388">
    <property type="component" value="Unplaced"/>
</dbReference>
<dbReference type="GO" id="GO:0031424">
    <property type="term" value="P:keratinization"/>
    <property type="evidence" value="ECO:0007669"/>
    <property type="project" value="TreeGrafter"/>
</dbReference>
<dbReference type="GO" id="GO:0045095">
    <property type="term" value="C:keratin filament"/>
    <property type="evidence" value="ECO:0007669"/>
    <property type="project" value="InterPro"/>
</dbReference>
<dbReference type="InterPro" id="IPR039008">
    <property type="entry name" value="IF_rod_dom"/>
</dbReference>
<reference evidence="8" key="1">
    <citation type="submission" date="2025-08" db="UniProtKB">
        <authorList>
            <consortium name="Ensembl"/>
        </authorList>
    </citation>
    <scope>IDENTIFICATION</scope>
</reference>
<evidence type="ECO:0000313" key="9">
    <source>
        <dbReference type="Proteomes" id="UP000694388"/>
    </source>
</evidence>
<feature type="coiled-coil region" evidence="5">
    <location>
        <begin position="93"/>
        <end position="147"/>
    </location>
</feature>
<dbReference type="Gene3D" id="1.20.5.500">
    <property type="entry name" value="Single helix bin"/>
    <property type="match status" value="1"/>
</dbReference>
<evidence type="ECO:0000256" key="6">
    <source>
        <dbReference type="SAM" id="MobiDB-lite"/>
    </source>
</evidence>
<dbReference type="PRINTS" id="PR01276">
    <property type="entry name" value="TYPE2KERATIN"/>
</dbReference>
<dbReference type="OMA" id="WAFSSCT"/>
<keyword evidence="2 5" id="KW-0175">Coiled coil</keyword>
<feature type="domain" description="IF rod" evidence="7">
    <location>
        <begin position="75"/>
        <end position="371"/>
    </location>
</feature>
<feature type="compositionally biased region" description="Basic and acidic residues" evidence="6">
    <location>
        <begin position="400"/>
        <end position="410"/>
    </location>
</feature>
<dbReference type="SUPFAM" id="SSF64593">
    <property type="entry name" value="Intermediate filament protein, coiled coil region"/>
    <property type="match status" value="2"/>
</dbReference>
<dbReference type="InterPro" id="IPR018039">
    <property type="entry name" value="IF_conserved"/>
</dbReference>
<keyword evidence="1 4" id="KW-0403">Intermediate filament</keyword>
<dbReference type="Pfam" id="PF00038">
    <property type="entry name" value="Filament"/>
    <property type="match status" value="1"/>
</dbReference>
<evidence type="ECO:0000256" key="2">
    <source>
        <dbReference type="ARBA" id="ARBA00023054"/>
    </source>
</evidence>
<evidence type="ECO:0000256" key="4">
    <source>
        <dbReference type="RuleBase" id="RU000685"/>
    </source>
</evidence>
<organism evidence="8 9">
    <name type="scientific">Eptatretus burgeri</name>
    <name type="common">Inshore hagfish</name>
    <dbReference type="NCBI Taxonomy" id="7764"/>
    <lineage>
        <taxon>Eukaryota</taxon>
        <taxon>Metazoa</taxon>
        <taxon>Chordata</taxon>
        <taxon>Craniata</taxon>
        <taxon>Vertebrata</taxon>
        <taxon>Cyclostomata</taxon>
        <taxon>Myxini</taxon>
        <taxon>Myxiniformes</taxon>
        <taxon>Myxinidae</taxon>
        <taxon>Eptatretinae</taxon>
        <taxon>Eptatretus</taxon>
    </lineage>
</organism>